<keyword evidence="1" id="KW-0812">Transmembrane</keyword>
<keyword evidence="1" id="KW-0472">Membrane</keyword>
<dbReference type="EMBL" id="JAKUCV010007521">
    <property type="protein sequence ID" value="KAJ4823109.1"/>
    <property type="molecule type" value="Genomic_DNA"/>
</dbReference>
<evidence type="ECO:0000256" key="1">
    <source>
        <dbReference type="SAM" id="Phobius"/>
    </source>
</evidence>
<keyword evidence="3" id="KW-1185">Reference proteome</keyword>
<name>A0A9Q0IZV6_9ROSI</name>
<dbReference type="AlphaFoldDB" id="A0A9Q0IZV6"/>
<organism evidence="2 3">
    <name type="scientific">Turnera subulata</name>
    <dbReference type="NCBI Taxonomy" id="218843"/>
    <lineage>
        <taxon>Eukaryota</taxon>
        <taxon>Viridiplantae</taxon>
        <taxon>Streptophyta</taxon>
        <taxon>Embryophyta</taxon>
        <taxon>Tracheophyta</taxon>
        <taxon>Spermatophyta</taxon>
        <taxon>Magnoliopsida</taxon>
        <taxon>eudicotyledons</taxon>
        <taxon>Gunneridae</taxon>
        <taxon>Pentapetalae</taxon>
        <taxon>rosids</taxon>
        <taxon>fabids</taxon>
        <taxon>Malpighiales</taxon>
        <taxon>Passifloraceae</taxon>
        <taxon>Turnera</taxon>
    </lineage>
</organism>
<comment type="caution">
    <text evidence="2">The sequence shown here is derived from an EMBL/GenBank/DDBJ whole genome shotgun (WGS) entry which is preliminary data.</text>
</comment>
<evidence type="ECO:0000313" key="3">
    <source>
        <dbReference type="Proteomes" id="UP001141552"/>
    </source>
</evidence>
<sequence length="60" mass="7034">FGDRRNPQDRQNHCTGERSRDSRAFLFILGHNLLTIIICFLCWNSNFLNMMELVNSLAFS</sequence>
<gene>
    <name evidence="2" type="ORF">Tsubulata_017609</name>
</gene>
<proteinExistence type="predicted"/>
<reference evidence="2" key="2">
    <citation type="journal article" date="2023" name="Plants (Basel)">
        <title>Annotation of the Turnera subulata (Passifloraceae) Draft Genome Reveals the S-Locus Evolved after the Divergence of Turneroideae from Passifloroideae in a Stepwise Manner.</title>
        <authorList>
            <person name="Henning P.M."/>
            <person name="Roalson E.H."/>
            <person name="Mir W."/>
            <person name="McCubbin A.G."/>
            <person name="Shore J.S."/>
        </authorList>
    </citation>
    <scope>NUCLEOTIDE SEQUENCE</scope>
    <source>
        <strain evidence="2">F60SS</strain>
    </source>
</reference>
<accession>A0A9Q0IZV6</accession>
<feature type="transmembrane region" description="Helical" evidence="1">
    <location>
        <begin position="24"/>
        <end position="43"/>
    </location>
</feature>
<reference evidence="2" key="1">
    <citation type="submission" date="2022-02" db="EMBL/GenBank/DDBJ databases">
        <authorList>
            <person name="Henning P.M."/>
            <person name="McCubbin A.G."/>
            <person name="Shore J.S."/>
        </authorList>
    </citation>
    <scope>NUCLEOTIDE SEQUENCE</scope>
    <source>
        <strain evidence="2">F60SS</strain>
        <tissue evidence="2">Leaves</tissue>
    </source>
</reference>
<evidence type="ECO:0000313" key="2">
    <source>
        <dbReference type="EMBL" id="KAJ4823109.1"/>
    </source>
</evidence>
<dbReference type="Proteomes" id="UP001141552">
    <property type="component" value="Unassembled WGS sequence"/>
</dbReference>
<keyword evidence="1" id="KW-1133">Transmembrane helix</keyword>
<feature type="non-terminal residue" evidence="2">
    <location>
        <position position="1"/>
    </location>
</feature>
<protein>
    <submittedName>
        <fullName evidence="2">Uncharacterized protein</fullName>
    </submittedName>
</protein>